<evidence type="ECO:0000259" key="6">
    <source>
        <dbReference type="Pfam" id="PF00703"/>
    </source>
</evidence>
<evidence type="ECO:0000259" key="7">
    <source>
        <dbReference type="Pfam" id="PF18368"/>
    </source>
</evidence>
<dbReference type="EMBL" id="CP089982">
    <property type="protein sequence ID" value="WXA90124.1"/>
    <property type="molecule type" value="Genomic_DNA"/>
</dbReference>
<dbReference type="InterPro" id="IPR036156">
    <property type="entry name" value="Beta-gal/glucu_dom_sf"/>
</dbReference>
<evidence type="ECO:0000259" key="8">
    <source>
        <dbReference type="Pfam" id="PF22666"/>
    </source>
</evidence>
<feature type="domain" description="Glycoside hydrolase family 2 immunoglobulin-like beta-sandwich" evidence="6">
    <location>
        <begin position="275"/>
        <end position="387"/>
    </location>
</feature>
<keyword evidence="5" id="KW-0732">Signal</keyword>
<dbReference type="InterPro" id="IPR017853">
    <property type="entry name" value="GH"/>
</dbReference>
<protein>
    <recommendedName>
        <fullName evidence="11">Exo-1,4-beta-D-glucosaminidase</fullName>
    </recommendedName>
</protein>
<evidence type="ECO:0000313" key="10">
    <source>
        <dbReference type="Proteomes" id="UP001379533"/>
    </source>
</evidence>
<feature type="domain" description="Exo-beta-D-glucosaminidase Ig-fold" evidence="7">
    <location>
        <begin position="856"/>
        <end position="972"/>
    </location>
</feature>
<feature type="compositionally biased region" description="Polar residues" evidence="4">
    <location>
        <begin position="23"/>
        <end position="43"/>
    </location>
</feature>
<evidence type="ECO:0000313" key="9">
    <source>
        <dbReference type="EMBL" id="WXA90124.1"/>
    </source>
</evidence>
<dbReference type="Gene3D" id="3.20.20.80">
    <property type="entry name" value="Glycosidases"/>
    <property type="match status" value="1"/>
</dbReference>
<dbReference type="Pfam" id="PF18368">
    <property type="entry name" value="Ig_GlcNase"/>
    <property type="match status" value="1"/>
</dbReference>
<dbReference type="InterPro" id="IPR013783">
    <property type="entry name" value="Ig-like_fold"/>
</dbReference>
<dbReference type="PROSITE" id="PS51257">
    <property type="entry name" value="PROKAR_LIPOPROTEIN"/>
    <property type="match status" value="1"/>
</dbReference>
<dbReference type="Gene3D" id="2.60.40.10">
    <property type="entry name" value="Immunoglobulins"/>
    <property type="match status" value="3"/>
</dbReference>
<keyword evidence="3" id="KW-0326">Glycosidase</keyword>
<dbReference type="InterPro" id="IPR054593">
    <property type="entry name" value="Beta-mannosidase-like_N2"/>
</dbReference>
<evidence type="ECO:0000256" key="1">
    <source>
        <dbReference type="ARBA" id="ARBA00007401"/>
    </source>
</evidence>
<name>A0ABZ2JWH6_9BACT</name>
<proteinExistence type="inferred from homology"/>
<dbReference type="InterPro" id="IPR006102">
    <property type="entry name" value="Ig-like_GH2"/>
</dbReference>
<dbReference type="InterPro" id="IPR008979">
    <property type="entry name" value="Galactose-bd-like_sf"/>
</dbReference>
<dbReference type="InterPro" id="IPR043534">
    <property type="entry name" value="EBDG/EBM"/>
</dbReference>
<dbReference type="InterPro" id="IPR041351">
    <property type="entry name" value="Ig_GlcNase"/>
</dbReference>
<keyword evidence="2" id="KW-0378">Hydrolase</keyword>
<keyword evidence="10" id="KW-1185">Reference proteome</keyword>
<dbReference type="Gene3D" id="2.60.120.260">
    <property type="entry name" value="Galactose-binding domain-like"/>
    <property type="match status" value="1"/>
</dbReference>
<dbReference type="PANTHER" id="PTHR43536:SF1">
    <property type="entry name" value="MANNOSYLGLYCOPROTEIN ENDO-BETA-MANNOSIDASE"/>
    <property type="match status" value="1"/>
</dbReference>
<dbReference type="PANTHER" id="PTHR43536">
    <property type="entry name" value="MANNOSYLGLYCOPROTEIN ENDO-BETA-MANNOSIDASE"/>
    <property type="match status" value="1"/>
</dbReference>
<organism evidence="9 10">
    <name type="scientific">Pendulispora brunnea</name>
    <dbReference type="NCBI Taxonomy" id="2905690"/>
    <lineage>
        <taxon>Bacteria</taxon>
        <taxon>Pseudomonadati</taxon>
        <taxon>Myxococcota</taxon>
        <taxon>Myxococcia</taxon>
        <taxon>Myxococcales</taxon>
        <taxon>Sorangiineae</taxon>
        <taxon>Pendulisporaceae</taxon>
        <taxon>Pendulispora</taxon>
    </lineage>
</organism>
<comment type="similarity">
    <text evidence="1">Belongs to the glycosyl hydrolase 2 family.</text>
</comment>
<evidence type="ECO:0000256" key="4">
    <source>
        <dbReference type="SAM" id="MobiDB-lite"/>
    </source>
</evidence>
<evidence type="ECO:0008006" key="11">
    <source>
        <dbReference type="Google" id="ProtNLM"/>
    </source>
</evidence>
<dbReference type="SUPFAM" id="SSF49785">
    <property type="entry name" value="Galactose-binding domain-like"/>
    <property type="match status" value="1"/>
</dbReference>
<dbReference type="SUPFAM" id="SSF51445">
    <property type="entry name" value="(Trans)glycosidases"/>
    <property type="match status" value="1"/>
</dbReference>
<evidence type="ECO:0000256" key="3">
    <source>
        <dbReference type="ARBA" id="ARBA00023295"/>
    </source>
</evidence>
<feature type="chain" id="PRO_5045663757" description="Exo-1,4-beta-D-glucosaminidase" evidence="5">
    <location>
        <begin position="24"/>
        <end position="981"/>
    </location>
</feature>
<dbReference type="RefSeq" id="WP_394840737.1">
    <property type="nucleotide sequence ID" value="NZ_CP089982.1"/>
</dbReference>
<dbReference type="Proteomes" id="UP001379533">
    <property type="component" value="Chromosome"/>
</dbReference>
<accession>A0ABZ2JWH6</accession>
<dbReference type="Pfam" id="PF22666">
    <property type="entry name" value="Glyco_hydro_2_N2"/>
    <property type="match status" value="1"/>
</dbReference>
<reference evidence="9 10" key="1">
    <citation type="submission" date="2021-12" db="EMBL/GenBank/DDBJ databases">
        <title>Discovery of the Pendulisporaceae a myxobacterial family with distinct sporulation behavior and unique specialized metabolism.</title>
        <authorList>
            <person name="Garcia R."/>
            <person name="Popoff A."/>
            <person name="Bader C.D."/>
            <person name="Loehr J."/>
            <person name="Walesch S."/>
            <person name="Walt C."/>
            <person name="Boldt J."/>
            <person name="Bunk B."/>
            <person name="Haeckl F.J.F.P.J."/>
            <person name="Gunesch A.P."/>
            <person name="Birkelbach J."/>
            <person name="Nuebel U."/>
            <person name="Pietschmann T."/>
            <person name="Bach T."/>
            <person name="Mueller R."/>
        </authorList>
    </citation>
    <scope>NUCLEOTIDE SEQUENCE [LARGE SCALE GENOMIC DNA]</scope>
    <source>
        <strain evidence="9 10">MSr12523</strain>
    </source>
</reference>
<feature type="signal peptide" evidence="5">
    <location>
        <begin position="1"/>
        <end position="23"/>
    </location>
</feature>
<dbReference type="Pfam" id="PF00703">
    <property type="entry name" value="Glyco_hydro_2"/>
    <property type="match status" value="1"/>
</dbReference>
<sequence>MYRTRVAKWAPYAVTLGAFVACSSETSSPSTGDPDSESGTPSAAENDALLGNAIDEHVDELDAAAWLRPVTLGTRGWHVQSSAVATQPGEQISQAGYATQGWFPVKPDDAGAPGTEINALVQNGECDNVYFSDNMRKCFGYMAERGPVSVARFAVPWWFRTDFTVPLESLARNKQAKLIIPGVVGEGDVWVNGTLVATRDILSGAFAGRTLDVSSLVHAGKNSLAIKMYPNDATTMFTVDNVDWAQIPPDNQTGIQFPIQLQLSTALSGSNAHVVQRNAADLTSSALTVKVDVTNDSDGEQRGAVSAAVIPPNGAGAPIVVRQIVSVPAHTTKTVSFAPDQFPSLNLQRPRLWWPYLMGDQPLYTLRTVVSQRGSVSTTSRETFGIRTVNTRLVGQSPQAPQGSRIFGVNNKEFVFRGGGYSPDLLLRYSKADLAHQITLIKNLGFNGIRIEGHDMPQDFYDQMDRAGIPIIGGFTCCNRWELPADGQGVSERDYKIIHDSSFSIGQRERQHPSVINYGWSDNEPIARQESEVLRAFEEADFDVPLVASAEYKSTPTLGPAGEKEGPYDWVSPSYWYDTTHFNPEDGSRTNAGGSWGFDSEGSAGDTVPTLDSLKRFLSPEELNKLWQEPAYNQYHLNFEPGHGGYAFGTLFVFDQALSNRYGQWADLESYVKAAQVANYENVRSEFEAYIEHSTDKNNPSTGVVYWQMNKGWPSMLWSLYNNDGDQPGSYFGAKKANTPLHALFAYDAHTVTVNNFGAKTEDDLAVQAKVYDLAGKVLDDQSASGIALASQQVRNKVLTLKVPATTVPPAAAQVYFVELLLRQHGNIVERNVYWLSTQEDVVDWPATLGKPQATMKQFASFQALKTLPKAAVSVKAATSRAPGPNGADTVTSVVVTNTSDKPVVGFFLRADVRRGNTAGAELPGDNQVRTALWDDDDITLWPGESQELHATYRSSELQGSEPVVSLTGWNTDRIVVRAPR</sequence>
<feature type="domain" description="Beta-mannosidase-like galactose-binding" evidence="8">
    <location>
        <begin position="102"/>
        <end position="231"/>
    </location>
</feature>
<feature type="region of interest" description="Disordered" evidence="4">
    <location>
        <begin position="23"/>
        <end position="45"/>
    </location>
</feature>
<evidence type="ECO:0000256" key="5">
    <source>
        <dbReference type="SAM" id="SignalP"/>
    </source>
</evidence>
<gene>
    <name evidence="9" type="ORF">LZC95_27145</name>
</gene>
<dbReference type="SUPFAM" id="SSF49303">
    <property type="entry name" value="beta-Galactosidase/glucuronidase domain"/>
    <property type="match status" value="3"/>
</dbReference>
<evidence type="ECO:0000256" key="2">
    <source>
        <dbReference type="ARBA" id="ARBA00022801"/>
    </source>
</evidence>